<sequence>MTKGARKRCAWVPKEGRNAGNKEDRNIRYHDMEWGVPSYDDNHLFEMLTLEGAQAGLSWSTILNKREGYTTLFKGFDPEKVARFNKTKVEQLLKDPSIVRNRLKVES</sequence>
<dbReference type="Pfam" id="PF03352">
    <property type="entry name" value="Adenine_glyco"/>
    <property type="match status" value="1"/>
</dbReference>
<gene>
    <name evidence="1" type="ORF">LCGC14_1549960</name>
</gene>
<dbReference type="AlphaFoldDB" id="A0A0F9IQM7"/>
<dbReference type="InterPro" id="IPR052891">
    <property type="entry name" value="DNA-3mA_glycosylase"/>
</dbReference>
<dbReference type="Gene3D" id="1.10.340.30">
    <property type="entry name" value="Hypothetical protein, domain 2"/>
    <property type="match status" value="1"/>
</dbReference>
<reference evidence="1" key="1">
    <citation type="journal article" date="2015" name="Nature">
        <title>Complex archaea that bridge the gap between prokaryotes and eukaryotes.</title>
        <authorList>
            <person name="Spang A."/>
            <person name="Saw J.H."/>
            <person name="Jorgensen S.L."/>
            <person name="Zaremba-Niedzwiedzka K."/>
            <person name="Martijn J."/>
            <person name="Lind A.E."/>
            <person name="van Eijk R."/>
            <person name="Schleper C."/>
            <person name="Guy L."/>
            <person name="Ettema T.J."/>
        </authorList>
    </citation>
    <scope>NUCLEOTIDE SEQUENCE</scope>
</reference>
<dbReference type="InterPro" id="IPR011257">
    <property type="entry name" value="DNA_glycosylase"/>
</dbReference>
<dbReference type="PANTHER" id="PTHR30037:SF4">
    <property type="entry name" value="DNA-3-METHYLADENINE GLYCOSYLASE I"/>
    <property type="match status" value="1"/>
</dbReference>
<dbReference type="InterPro" id="IPR005019">
    <property type="entry name" value="Adenine_glyco"/>
</dbReference>
<comment type="caution">
    <text evidence="1">The sequence shown here is derived from an EMBL/GenBank/DDBJ whole genome shotgun (WGS) entry which is preliminary data.</text>
</comment>
<organism evidence="1">
    <name type="scientific">marine sediment metagenome</name>
    <dbReference type="NCBI Taxonomy" id="412755"/>
    <lineage>
        <taxon>unclassified sequences</taxon>
        <taxon>metagenomes</taxon>
        <taxon>ecological metagenomes</taxon>
    </lineage>
</organism>
<dbReference type="SUPFAM" id="SSF48150">
    <property type="entry name" value="DNA-glycosylase"/>
    <property type="match status" value="1"/>
</dbReference>
<accession>A0A0F9IQM7</accession>
<evidence type="ECO:0008006" key="2">
    <source>
        <dbReference type="Google" id="ProtNLM"/>
    </source>
</evidence>
<dbReference type="PANTHER" id="PTHR30037">
    <property type="entry name" value="DNA-3-METHYLADENINE GLYCOSYLASE 1"/>
    <property type="match status" value="1"/>
</dbReference>
<proteinExistence type="predicted"/>
<dbReference type="GO" id="GO:0006284">
    <property type="term" value="P:base-excision repair"/>
    <property type="evidence" value="ECO:0007669"/>
    <property type="project" value="InterPro"/>
</dbReference>
<feature type="non-terminal residue" evidence="1">
    <location>
        <position position="107"/>
    </location>
</feature>
<name>A0A0F9IQM7_9ZZZZ</name>
<evidence type="ECO:0000313" key="1">
    <source>
        <dbReference type="EMBL" id="KKM58092.1"/>
    </source>
</evidence>
<dbReference type="EMBL" id="LAZR01011833">
    <property type="protein sequence ID" value="KKM58092.1"/>
    <property type="molecule type" value="Genomic_DNA"/>
</dbReference>
<protein>
    <recommendedName>
        <fullName evidence="2">DNA-3-methyladenine glycosylase I</fullName>
    </recommendedName>
</protein>
<dbReference type="GO" id="GO:0008725">
    <property type="term" value="F:DNA-3-methyladenine glycosylase activity"/>
    <property type="evidence" value="ECO:0007669"/>
    <property type="project" value="InterPro"/>
</dbReference>